<comment type="caution">
    <text evidence="4">The sequence shown here is derived from an EMBL/GenBank/DDBJ whole genome shotgun (WGS) entry which is preliminary data.</text>
</comment>
<reference evidence="4" key="1">
    <citation type="submission" date="2022-10" db="EMBL/GenBank/DDBJ databases">
        <title>Culturing micro-colonial fungi from biological soil crusts in the Mojave desert and describing Neophaeococcomyces mojavensis, and introducing the new genera and species Taxawa tesnikishii.</title>
        <authorList>
            <person name="Kurbessoian T."/>
            <person name="Stajich J.E."/>
        </authorList>
    </citation>
    <scope>NUCLEOTIDE SEQUENCE</scope>
    <source>
        <strain evidence="4">TK_1</strain>
    </source>
</reference>
<dbReference type="InterPro" id="IPR036259">
    <property type="entry name" value="MFS_trans_sf"/>
</dbReference>
<organism evidence="4 5">
    <name type="scientific">Coniosporium apollinis</name>
    <dbReference type="NCBI Taxonomy" id="61459"/>
    <lineage>
        <taxon>Eukaryota</taxon>
        <taxon>Fungi</taxon>
        <taxon>Dikarya</taxon>
        <taxon>Ascomycota</taxon>
        <taxon>Pezizomycotina</taxon>
        <taxon>Dothideomycetes</taxon>
        <taxon>Dothideomycetes incertae sedis</taxon>
        <taxon>Coniosporium</taxon>
    </lineage>
</organism>
<gene>
    <name evidence="4" type="ORF">H2201_005267</name>
</gene>
<dbReference type="EMBL" id="JAPDRL010000038">
    <property type="protein sequence ID" value="KAJ9664275.1"/>
    <property type="molecule type" value="Genomic_DNA"/>
</dbReference>
<feature type="region of interest" description="Disordered" evidence="2">
    <location>
        <begin position="447"/>
        <end position="468"/>
    </location>
</feature>
<dbReference type="PANTHER" id="PTHR23524">
    <property type="entry name" value="TRANSPORTER, PUTATIVE (AFU_ORTHOLOGUE AFUA_8G04850)-RELATED"/>
    <property type="match status" value="1"/>
</dbReference>
<protein>
    <recommendedName>
        <fullName evidence="6">Major facilitator superfamily (MFS) profile domain-containing protein</fullName>
    </recommendedName>
</protein>
<sequence length="929" mass="97832">MALPFVQLMPPTPASPASVLPELDLTISPQDCHGAVGLPETEVKNIIRNTAILLYTAEKAAPIWRRNTRKNRQSLRFFISRIEGDQFSNCLSSEAIINPPGASTAGRQPSMKPPPKLAELAAFEDLYYATCCKIRELYADITIRVTHFGADMLQTSLDGGRGSRTLHDFATILSAYWTFLNDPALITTLASAVRAASSASLWDTNRMPVGAIMALLWEKQRAPAVSAPIATIMAATARRQRAAAQQQQQAEPSRVFAARLPRAPANTSKPLPPPPAPASAQRYVAAGGPARLEEREEVVVPGLVLPQYESVAVGWEEMEGLATYLLSTSLFSISFLVFLNASISFLLTSRLGLRHDVGNKVGTLGFVDELVALVACPAWGVLSDRVGVRRVSVVGYAVVGLGLWGFVWIEEGDTHVWARLVVARMGFAVGGAATATMVTAILPTMTAPLPSPPPSRSPTRTGNGHIATPSVSSELTITPARYRSQSPTTPPAITVTPASPQKPGAASTSQLAGLVGVFTGLGALVALGVFLPLPARFQKGGIEPAEAVARAFYIVGAVAFAVAISCFFGLRGLPGEERKSWRNAISSPKKTDRDAAMRDPKEVVLSYPKLLGQALVLGFKDKNIGLGYLGGFVARASSVAISLFIPLFTNAYFISTGRCTADPDEDMKSSCRRAYAIAAGLSGTSQLVALLCAPVFGYLSGRYKKGNLPLLLAAVAGMAGYISFGLLKSPDPGDKDGSPGVFFIVALLGISQIGAIVCSLGILSRGIHGESREEDKDVDGLARQPVRARDGAIVTDGTPVSASPSAASAALRDPLVDPAPPQPTASVIQIDGAASESSPLLPSHLRQPPFGASESSNSHAHMKGSIAGMYSLSGGIGILLLTKVGGIMFDRVDVGSPFFLMAGFNAVLFLAGVGVAFWEVVKGRAEEGV</sequence>
<feature type="transmembrane region" description="Helical" evidence="3">
    <location>
        <begin position="866"/>
        <end position="886"/>
    </location>
</feature>
<keyword evidence="3" id="KW-0472">Membrane</keyword>
<name>A0ABQ9NTP5_9PEZI</name>
<dbReference type="SUPFAM" id="SSF103473">
    <property type="entry name" value="MFS general substrate transporter"/>
    <property type="match status" value="3"/>
</dbReference>
<dbReference type="Pfam" id="PF07690">
    <property type="entry name" value="MFS_1"/>
    <property type="match status" value="1"/>
</dbReference>
<evidence type="ECO:0000256" key="1">
    <source>
        <dbReference type="ARBA" id="ARBA00004141"/>
    </source>
</evidence>
<feature type="transmembrane region" description="Helical" evidence="3">
    <location>
        <begin position="674"/>
        <end position="696"/>
    </location>
</feature>
<feature type="transmembrane region" description="Helical" evidence="3">
    <location>
        <begin position="324"/>
        <end position="347"/>
    </location>
</feature>
<evidence type="ECO:0000256" key="2">
    <source>
        <dbReference type="SAM" id="MobiDB-lite"/>
    </source>
</evidence>
<keyword evidence="5" id="KW-1185">Reference proteome</keyword>
<feature type="transmembrane region" description="Helical" evidence="3">
    <location>
        <begin position="391"/>
        <end position="409"/>
    </location>
</feature>
<feature type="transmembrane region" description="Helical" evidence="3">
    <location>
        <begin position="898"/>
        <end position="921"/>
    </location>
</feature>
<evidence type="ECO:0000313" key="4">
    <source>
        <dbReference type="EMBL" id="KAJ9664275.1"/>
    </source>
</evidence>
<accession>A0ABQ9NTP5</accession>
<keyword evidence="3" id="KW-0812">Transmembrane</keyword>
<feature type="transmembrane region" description="Helical" evidence="3">
    <location>
        <begin position="632"/>
        <end position="654"/>
    </location>
</feature>
<comment type="subcellular location">
    <subcellularLocation>
        <location evidence="1">Membrane</location>
        <topology evidence="1">Multi-pass membrane protein</topology>
    </subcellularLocation>
</comment>
<feature type="region of interest" description="Disordered" evidence="2">
    <location>
        <begin position="838"/>
        <end position="858"/>
    </location>
</feature>
<feature type="transmembrane region" description="Helical" evidence="3">
    <location>
        <begin position="511"/>
        <end position="531"/>
    </location>
</feature>
<feature type="transmembrane region" description="Helical" evidence="3">
    <location>
        <begin position="739"/>
        <end position="763"/>
    </location>
</feature>
<feature type="transmembrane region" description="Helical" evidence="3">
    <location>
        <begin position="708"/>
        <end position="727"/>
    </location>
</feature>
<feature type="transmembrane region" description="Helical" evidence="3">
    <location>
        <begin position="551"/>
        <end position="573"/>
    </location>
</feature>
<feature type="transmembrane region" description="Helical" evidence="3">
    <location>
        <begin position="421"/>
        <end position="442"/>
    </location>
</feature>
<dbReference type="Proteomes" id="UP001172684">
    <property type="component" value="Unassembled WGS sequence"/>
</dbReference>
<keyword evidence="3" id="KW-1133">Transmembrane helix</keyword>
<evidence type="ECO:0000313" key="5">
    <source>
        <dbReference type="Proteomes" id="UP001172684"/>
    </source>
</evidence>
<dbReference type="InterPro" id="IPR011701">
    <property type="entry name" value="MFS"/>
</dbReference>
<dbReference type="PANTHER" id="PTHR23524:SF1">
    <property type="entry name" value="MRH DOMAIN-CONTAINING PROTEIN-RELATED"/>
    <property type="match status" value="1"/>
</dbReference>
<evidence type="ECO:0008006" key="6">
    <source>
        <dbReference type="Google" id="ProtNLM"/>
    </source>
</evidence>
<evidence type="ECO:0000256" key="3">
    <source>
        <dbReference type="SAM" id="Phobius"/>
    </source>
</evidence>
<proteinExistence type="predicted"/>
<dbReference type="Gene3D" id="1.20.1250.20">
    <property type="entry name" value="MFS general substrate transporter like domains"/>
    <property type="match status" value="1"/>
</dbReference>